<organism evidence="1 2">
    <name type="scientific">Irpex rosettiformis</name>
    <dbReference type="NCBI Taxonomy" id="378272"/>
    <lineage>
        <taxon>Eukaryota</taxon>
        <taxon>Fungi</taxon>
        <taxon>Dikarya</taxon>
        <taxon>Basidiomycota</taxon>
        <taxon>Agaricomycotina</taxon>
        <taxon>Agaricomycetes</taxon>
        <taxon>Polyporales</taxon>
        <taxon>Irpicaceae</taxon>
        <taxon>Irpex</taxon>
    </lineage>
</organism>
<comment type="caution">
    <text evidence="1">The sequence shown here is derived from an EMBL/GenBank/DDBJ whole genome shotgun (WGS) entry which is preliminary data.</text>
</comment>
<accession>A0ACB8UGX8</accession>
<keyword evidence="2" id="KW-1185">Reference proteome</keyword>
<gene>
    <name evidence="1" type="ORF">BDY19DRAFT_1044947</name>
</gene>
<evidence type="ECO:0000313" key="2">
    <source>
        <dbReference type="Proteomes" id="UP001055072"/>
    </source>
</evidence>
<evidence type="ECO:0000313" key="1">
    <source>
        <dbReference type="EMBL" id="KAI0093618.1"/>
    </source>
</evidence>
<name>A0ACB8UGX8_9APHY</name>
<dbReference type="Proteomes" id="UP001055072">
    <property type="component" value="Unassembled WGS sequence"/>
</dbReference>
<proteinExistence type="predicted"/>
<dbReference type="EMBL" id="MU274901">
    <property type="protein sequence ID" value="KAI0093618.1"/>
    <property type="molecule type" value="Genomic_DNA"/>
</dbReference>
<reference evidence="1" key="1">
    <citation type="journal article" date="2021" name="Environ. Microbiol.">
        <title>Gene family expansions and transcriptome signatures uncover fungal adaptations to wood decay.</title>
        <authorList>
            <person name="Hage H."/>
            <person name="Miyauchi S."/>
            <person name="Viragh M."/>
            <person name="Drula E."/>
            <person name="Min B."/>
            <person name="Chaduli D."/>
            <person name="Navarro D."/>
            <person name="Favel A."/>
            <person name="Norest M."/>
            <person name="Lesage-Meessen L."/>
            <person name="Balint B."/>
            <person name="Merenyi Z."/>
            <person name="de Eugenio L."/>
            <person name="Morin E."/>
            <person name="Martinez A.T."/>
            <person name="Baldrian P."/>
            <person name="Stursova M."/>
            <person name="Martinez M.J."/>
            <person name="Novotny C."/>
            <person name="Magnuson J.K."/>
            <person name="Spatafora J.W."/>
            <person name="Maurice S."/>
            <person name="Pangilinan J."/>
            <person name="Andreopoulos W."/>
            <person name="LaButti K."/>
            <person name="Hundley H."/>
            <person name="Na H."/>
            <person name="Kuo A."/>
            <person name="Barry K."/>
            <person name="Lipzen A."/>
            <person name="Henrissat B."/>
            <person name="Riley R."/>
            <person name="Ahrendt S."/>
            <person name="Nagy L.G."/>
            <person name="Grigoriev I.V."/>
            <person name="Martin F."/>
            <person name="Rosso M.N."/>
        </authorList>
    </citation>
    <scope>NUCLEOTIDE SEQUENCE</scope>
    <source>
        <strain evidence="1">CBS 384.51</strain>
    </source>
</reference>
<protein>
    <submittedName>
        <fullName evidence="1">Uncharacterized protein</fullName>
    </submittedName>
</protein>
<sequence>MCTKIGDLSAWNRLYLLEEAVLQICTREETFIMVYMLRHMTRTSKMIGRSASNYFCIQIIRDRALPRQWLDGPGPFSNDSPALHSNRPKTLRELRVYLRHYYSETTILQCSHSDRTVAVTRNMIVEKNEERLKRKTPEGAVRSWYEDPKVNVGENAPGKVWAKEVQVMSFSVRRVIGTTSFKRSRQHVMMVVDEMVPTPSMAHCARSRKLAQENEQQSSAKMGRACSDGGKPTKGYFKLYGLIGAFSRVSRIMMRSSIGLPTLLYASLGSGQSCSEIVGTPN</sequence>